<evidence type="ECO:0000313" key="2">
    <source>
        <dbReference type="Proteomes" id="UP000035682"/>
    </source>
</evidence>
<dbReference type="RefSeq" id="XP_024510147.1">
    <property type="nucleotide sequence ID" value="XM_024644605.1"/>
</dbReference>
<evidence type="ECO:0000313" key="3">
    <source>
        <dbReference type="WBParaSite" id="SRAE_X000028100.1"/>
    </source>
</evidence>
<dbReference type="GeneID" id="36383331"/>
<reference evidence="1 2" key="1">
    <citation type="submission" date="2014-09" db="EMBL/GenBank/DDBJ databases">
        <authorList>
            <person name="Martin A.A."/>
        </authorList>
    </citation>
    <scope>NUCLEOTIDE SEQUENCE</scope>
    <source>
        <strain evidence="2">ED321</strain>
        <strain evidence="1">ED321 Heterogonic</strain>
    </source>
</reference>
<sequence>MIEWNDIYSIYFTKAKNISTLSLNIIGITHNGYFIEIRNSEPYKTISLFDAQKIVLTQENSNYLLKIIDNDDKVIRYQLNENITLTEGMVSTKHFLQFMVNYYSQLIEICGMDIFDERILRRRIDESDVDDAYDSASNISEYFE</sequence>
<evidence type="ECO:0000313" key="1">
    <source>
        <dbReference type="EMBL" id="CEF70951.1"/>
    </source>
</evidence>
<dbReference type="WormBase" id="SRAE_X000028100">
    <property type="protein sequence ID" value="SRP10108"/>
    <property type="gene ID" value="WBGene00265837"/>
</dbReference>
<dbReference type="AlphaFoldDB" id="A0A090LMI4"/>
<accession>A0A090LMI4</accession>
<keyword evidence="2" id="KW-1185">Reference proteome</keyword>
<name>A0A090LMI4_STRRB</name>
<dbReference type="EMBL" id="LN609530">
    <property type="protein sequence ID" value="CEF70951.1"/>
    <property type="molecule type" value="Genomic_DNA"/>
</dbReference>
<gene>
    <name evidence="1 3 4" type="ORF">SRAE_X000028100</name>
</gene>
<proteinExistence type="predicted"/>
<dbReference type="WBParaSite" id="SRAE_X000028100.1">
    <property type="protein sequence ID" value="SRAE_X000028100.1"/>
    <property type="gene ID" value="WBGene00265837"/>
</dbReference>
<organism evidence="1">
    <name type="scientific">Strongyloides ratti</name>
    <name type="common">Parasitic roundworm</name>
    <dbReference type="NCBI Taxonomy" id="34506"/>
    <lineage>
        <taxon>Eukaryota</taxon>
        <taxon>Metazoa</taxon>
        <taxon>Ecdysozoa</taxon>
        <taxon>Nematoda</taxon>
        <taxon>Chromadorea</taxon>
        <taxon>Rhabditida</taxon>
        <taxon>Tylenchina</taxon>
        <taxon>Panagrolaimomorpha</taxon>
        <taxon>Strongyloidoidea</taxon>
        <taxon>Strongyloididae</taxon>
        <taxon>Strongyloides</taxon>
    </lineage>
</organism>
<reference evidence="3" key="2">
    <citation type="submission" date="2020-12" db="UniProtKB">
        <authorList>
            <consortium name="WormBaseParasite"/>
        </authorList>
    </citation>
    <scope>IDENTIFICATION</scope>
</reference>
<dbReference type="CTD" id="36383331"/>
<evidence type="ECO:0000313" key="4">
    <source>
        <dbReference type="WormBase" id="SRAE_X000028100"/>
    </source>
</evidence>
<dbReference type="Proteomes" id="UP000035682">
    <property type="component" value="Unplaced"/>
</dbReference>
<protein>
    <submittedName>
        <fullName evidence="1 3">Uncharacterized protein</fullName>
    </submittedName>
</protein>